<dbReference type="InterPro" id="IPR029058">
    <property type="entry name" value="AB_hydrolase_fold"/>
</dbReference>
<dbReference type="PRINTS" id="PR00412">
    <property type="entry name" value="EPOXHYDRLASE"/>
</dbReference>
<evidence type="ECO:0000256" key="2">
    <source>
        <dbReference type="ARBA" id="ARBA00004111"/>
    </source>
</evidence>
<evidence type="ECO:0000256" key="7">
    <source>
        <dbReference type="PIRSR" id="PIRSR001112-1"/>
    </source>
</evidence>
<name>V5G602_ANOGL</name>
<evidence type="ECO:0000256" key="8">
    <source>
        <dbReference type="SAM" id="Phobius"/>
    </source>
</evidence>
<feature type="active site" description="Proton donor" evidence="7">
    <location>
        <position position="385"/>
    </location>
</feature>
<accession>V5G602</accession>
<dbReference type="Pfam" id="PF06441">
    <property type="entry name" value="EHN"/>
    <property type="match status" value="1"/>
</dbReference>
<dbReference type="PANTHER" id="PTHR21661:SF35">
    <property type="entry name" value="EPOXIDE HYDROLASE"/>
    <property type="match status" value="1"/>
</dbReference>
<comment type="subcellular location">
    <subcellularLocation>
        <location evidence="2">Microsome membrane</location>
        <topology evidence="2">Single-pass membrane protein</topology>
    </subcellularLocation>
</comment>
<evidence type="ECO:0000256" key="5">
    <source>
        <dbReference type="ARBA" id="ARBA00022797"/>
    </source>
</evidence>
<feature type="non-terminal residue" evidence="10">
    <location>
        <position position="1"/>
    </location>
</feature>
<keyword evidence="8" id="KW-1133">Transmembrane helix</keyword>
<dbReference type="GO" id="GO:0033961">
    <property type="term" value="F:cis-stilbene-oxide hydrolase activity"/>
    <property type="evidence" value="ECO:0007669"/>
    <property type="project" value="UniProtKB-EC"/>
</dbReference>
<dbReference type="SUPFAM" id="SSF53474">
    <property type="entry name" value="alpha/beta-Hydrolases"/>
    <property type="match status" value="1"/>
</dbReference>
<feature type="active site" description="Proton acceptor" evidence="7">
    <location>
        <position position="441"/>
    </location>
</feature>
<proteinExistence type="inferred from homology"/>
<evidence type="ECO:0000259" key="9">
    <source>
        <dbReference type="Pfam" id="PF06441"/>
    </source>
</evidence>
<dbReference type="InterPro" id="IPR000639">
    <property type="entry name" value="Epox_hydrolase-like"/>
</dbReference>
<dbReference type="EMBL" id="GALX01002976">
    <property type="protein sequence ID" value="JAB65490.1"/>
    <property type="molecule type" value="Transcribed_RNA"/>
</dbReference>
<dbReference type="AlphaFoldDB" id="V5G602"/>
<comment type="similarity">
    <text evidence="3">Belongs to the peptidase S33 family.</text>
</comment>
<keyword evidence="5" id="KW-0058">Aromatic hydrocarbons catabolism</keyword>
<gene>
    <name evidence="10" type="primary">HYEP1</name>
</gene>
<feature type="active site" description="Nucleophile" evidence="7">
    <location>
        <position position="239"/>
    </location>
</feature>
<dbReference type="InterPro" id="IPR016292">
    <property type="entry name" value="Epoxide_hydrolase"/>
</dbReference>
<evidence type="ECO:0000313" key="10">
    <source>
        <dbReference type="EMBL" id="JAB65490.1"/>
    </source>
</evidence>
<reference evidence="10" key="1">
    <citation type="submission" date="2013-07" db="EMBL/GenBank/DDBJ databases">
        <title>Midgut Transcriptome Profiling of Anoplphora glabripennis, a Lignocellulose Degrading, Wood-Boring Cerambycid.</title>
        <authorList>
            <person name="Scully E.D."/>
            <person name="Hoover K."/>
            <person name="Carlson J.E."/>
            <person name="Tien M."/>
            <person name="Geib S.M."/>
        </authorList>
    </citation>
    <scope>NUCLEOTIDE SEQUENCE</scope>
</reference>
<protein>
    <recommendedName>
        <fullName evidence="4">microsomal epoxide hydrolase</fullName>
        <ecNumber evidence="4">3.3.2.9</ecNumber>
    </recommendedName>
</protein>
<evidence type="ECO:0000256" key="6">
    <source>
        <dbReference type="ARBA" id="ARBA00022801"/>
    </source>
</evidence>
<evidence type="ECO:0000256" key="4">
    <source>
        <dbReference type="ARBA" id="ARBA00012091"/>
    </source>
</evidence>
<organism evidence="10">
    <name type="scientific">Anoplophora glabripennis</name>
    <name type="common">Asian longhorn beetle</name>
    <name type="synonym">Anoplophora nobilis</name>
    <dbReference type="NCBI Taxonomy" id="217634"/>
    <lineage>
        <taxon>Eukaryota</taxon>
        <taxon>Metazoa</taxon>
        <taxon>Ecdysozoa</taxon>
        <taxon>Arthropoda</taxon>
        <taxon>Hexapoda</taxon>
        <taxon>Insecta</taxon>
        <taxon>Pterygota</taxon>
        <taxon>Neoptera</taxon>
        <taxon>Endopterygota</taxon>
        <taxon>Coleoptera</taxon>
        <taxon>Polyphaga</taxon>
        <taxon>Cucujiformia</taxon>
        <taxon>Chrysomeloidea</taxon>
        <taxon>Cerambycidae</taxon>
        <taxon>Lamiinae</taxon>
        <taxon>Lamiini</taxon>
        <taxon>Anoplophora</taxon>
    </lineage>
</organism>
<evidence type="ECO:0000256" key="1">
    <source>
        <dbReference type="ARBA" id="ARBA00000221"/>
    </source>
</evidence>
<dbReference type="Gene3D" id="3.40.50.1820">
    <property type="entry name" value="alpha/beta hydrolase"/>
    <property type="match status" value="1"/>
</dbReference>
<sequence length="466" mass="52964">GDIRVGSPRNQMGKCRIVTAVIFAIVAAVIYRKVVNVLYEIPPLPNLEDTWWGPREPSKEDTEIRPFKISVSDNVLKDLQQRLSNALPFQPPLEGVKQNYGINTNLLKDIVDFWRTKYNWREREKFLNQYPQFTVSVQGLKIHYLHVKPKETKGLKVLPLLLLHGWPGSVREFYELLPLLTKPQKGRDFVFEVIAPSLPGYGFSEAAVRPGLGAIQMAVVFKNFMKRLGYEKYYIQGGDWGGVIVQHIATLFPKNIIGVHSNMCSTLTPLAQLKTIIGSYFPSLVVSEESEHKLYPLSEKYLYLVLETGYLHLQATKPDTIGVALRESPVGLAAYILEKFTTWTNPAWKDLEDGGLTKKYSLTNLLDNVMIYWVTRSITTSMRLYSETFNKAQFGLQVDKIPVEVPAGCAKFSYELAYQPDSILEVKYKKLVHSAEYDGGHFAAFEVPETLGEDVYIFVDKVEKLK</sequence>
<feature type="transmembrane region" description="Helical" evidence="8">
    <location>
        <begin position="12"/>
        <end position="31"/>
    </location>
</feature>
<keyword evidence="8" id="KW-0812">Transmembrane</keyword>
<keyword evidence="6 10" id="KW-0378">Hydrolase</keyword>
<evidence type="ECO:0000256" key="3">
    <source>
        <dbReference type="ARBA" id="ARBA00010088"/>
    </source>
</evidence>
<dbReference type="InterPro" id="IPR010497">
    <property type="entry name" value="Epoxide_hydro_N"/>
</dbReference>
<comment type="catalytic activity">
    <reaction evidence="1">
        <text>1-(4-methoxyphenyl)-N-methyl-N-[(3-methyloxetan-3-yl)methyl]methanamine + H2O = 2-{[(4-methoxybenzyl)(methyl)amino]methyl}-2-methylpropane-1,3-diol</text>
        <dbReference type="Rhea" id="RHEA:55764"/>
        <dbReference type="ChEBI" id="CHEBI:15377"/>
        <dbReference type="ChEBI" id="CHEBI:139161"/>
        <dbReference type="ChEBI" id="CHEBI:139164"/>
        <dbReference type="EC" id="3.3.2.9"/>
    </reaction>
</comment>
<feature type="domain" description="Epoxide hydrolase N-terminal" evidence="9">
    <location>
        <begin position="64"/>
        <end position="173"/>
    </location>
</feature>
<dbReference type="PIRSF" id="PIRSF001112">
    <property type="entry name" value="Epoxide_hydrolase"/>
    <property type="match status" value="1"/>
</dbReference>
<dbReference type="EC" id="3.3.2.9" evidence="4"/>
<dbReference type="GO" id="GO:0097176">
    <property type="term" value="P:epoxide metabolic process"/>
    <property type="evidence" value="ECO:0007669"/>
    <property type="project" value="TreeGrafter"/>
</dbReference>
<dbReference type="PANTHER" id="PTHR21661">
    <property type="entry name" value="EPOXIDE HYDROLASE 1-RELATED"/>
    <property type="match status" value="1"/>
</dbReference>
<keyword evidence="8" id="KW-0472">Membrane</keyword>